<protein>
    <submittedName>
        <fullName evidence="3">Uncharacterized protein</fullName>
    </submittedName>
</protein>
<reference evidence="3" key="1">
    <citation type="submission" date="2023-02" db="EMBL/GenBank/DDBJ databases">
        <title>Colletotrichum kahawae CIFC_Que2 genome sequencing and assembly.</title>
        <authorList>
            <person name="Baroncelli R."/>
        </authorList>
    </citation>
    <scope>NUCLEOTIDE SEQUENCE</scope>
    <source>
        <strain evidence="3">CIFC_Que2</strain>
    </source>
</reference>
<dbReference type="EMBL" id="VYYT01000112">
    <property type="protein sequence ID" value="KAK2768941.1"/>
    <property type="molecule type" value="Genomic_DNA"/>
</dbReference>
<keyword evidence="2" id="KW-1133">Transmembrane helix</keyword>
<keyword evidence="2" id="KW-0472">Membrane</keyword>
<feature type="compositionally biased region" description="Basic residues" evidence="1">
    <location>
        <begin position="72"/>
        <end position="84"/>
    </location>
</feature>
<dbReference type="AlphaFoldDB" id="A0AAD9YHF7"/>
<name>A0AAD9YHF7_COLKA</name>
<feature type="compositionally biased region" description="Basic and acidic residues" evidence="1">
    <location>
        <begin position="57"/>
        <end position="71"/>
    </location>
</feature>
<evidence type="ECO:0000256" key="2">
    <source>
        <dbReference type="SAM" id="Phobius"/>
    </source>
</evidence>
<proteinExistence type="predicted"/>
<organism evidence="3 4">
    <name type="scientific">Colletotrichum kahawae</name>
    <name type="common">Coffee berry disease fungus</name>
    <dbReference type="NCBI Taxonomy" id="34407"/>
    <lineage>
        <taxon>Eukaryota</taxon>
        <taxon>Fungi</taxon>
        <taxon>Dikarya</taxon>
        <taxon>Ascomycota</taxon>
        <taxon>Pezizomycotina</taxon>
        <taxon>Sordariomycetes</taxon>
        <taxon>Hypocreomycetidae</taxon>
        <taxon>Glomerellales</taxon>
        <taxon>Glomerellaceae</taxon>
        <taxon>Colletotrichum</taxon>
        <taxon>Colletotrichum gloeosporioides species complex</taxon>
    </lineage>
</organism>
<comment type="caution">
    <text evidence="3">The sequence shown here is derived from an EMBL/GenBank/DDBJ whole genome shotgun (WGS) entry which is preliminary data.</text>
</comment>
<keyword evidence="2" id="KW-0812">Transmembrane</keyword>
<evidence type="ECO:0000313" key="4">
    <source>
        <dbReference type="Proteomes" id="UP001281614"/>
    </source>
</evidence>
<evidence type="ECO:0000256" key="1">
    <source>
        <dbReference type="SAM" id="MobiDB-lite"/>
    </source>
</evidence>
<keyword evidence="4" id="KW-1185">Reference proteome</keyword>
<evidence type="ECO:0000313" key="3">
    <source>
        <dbReference type="EMBL" id="KAK2768941.1"/>
    </source>
</evidence>
<gene>
    <name evidence="3" type="ORF">CKAH01_00548</name>
</gene>
<accession>A0AAD9YHF7</accession>
<sequence>MGWDGGHKTWCFLLSLLFFLIFTLCVFHLCSISLVLFSSCLERDGKRQHCAQQIATKETKRRDEGGGDISRRPKKRKNDKSKRI</sequence>
<feature type="transmembrane region" description="Helical" evidence="2">
    <location>
        <begin position="12"/>
        <end position="37"/>
    </location>
</feature>
<feature type="region of interest" description="Disordered" evidence="1">
    <location>
        <begin position="52"/>
        <end position="84"/>
    </location>
</feature>
<dbReference type="Proteomes" id="UP001281614">
    <property type="component" value="Unassembled WGS sequence"/>
</dbReference>